<keyword evidence="2" id="KW-1185">Reference proteome</keyword>
<sequence length="141" mass="15986">MNLIAYSSKLAVFTSSSSAVFTSSSKYFKCKIENDPYQSPDVWDLYRSYCSVDDVRISVKKVPNFWRYRQSECFANVVFPSNVAPLKRYNILTEKKPLKAASTETVVSNILIVLQNPGQRKTFCRISSTGSAPFPTYDRIA</sequence>
<dbReference type="Proteomes" id="UP000024635">
    <property type="component" value="Unassembled WGS sequence"/>
</dbReference>
<proteinExistence type="predicted"/>
<reference evidence="2" key="1">
    <citation type="journal article" date="2015" name="Nat. Genet.">
        <title>The genome and transcriptome of the zoonotic hookworm Ancylostoma ceylanicum identify infection-specific gene families.</title>
        <authorList>
            <person name="Schwarz E.M."/>
            <person name="Hu Y."/>
            <person name="Antoshechkin I."/>
            <person name="Miller M.M."/>
            <person name="Sternberg P.W."/>
            <person name="Aroian R.V."/>
        </authorList>
    </citation>
    <scope>NUCLEOTIDE SEQUENCE</scope>
    <source>
        <strain evidence="2">HY135</strain>
    </source>
</reference>
<accession>A0A016SDJ9</accession>
<dbReference type="EMBL" id="JARK01001584">
    <property type="protein sequence ID" value="EYB88369.1"/>
    <property type="molecule type" value="Genomic_DNA"/>
</dbReference>
<dbReference type="AlphaFoldDB" id="A0A016SDJ9"/>
<evidence type="ECO:0000313" key="1">
    <source>
        <dbReference type="EMBL" id="EYB88369.1"/>
    </source>
</evidence>
<comment type="caution">
    <text evidence="1">The sequence shown here is derived from an EMBL/GenBank/DDBJ whole genome shotgun (WGS) entry which is preliminary data.</text>
</comment>
<name>A0A016SDJ9_9BILA</name>
<organism evidence="1 2">
    <name type="scientific">Ancylostoma ceylanicum</name>
    <dbReference type="NCBI Taxonomy" id="53326"/>
    <lineage>
        <taxon>Eukaryota</taxon>
        <taxon>Metazoa</taxon>
        <taxon>Ecdysozoa</taxon>
        <taxon>Nematoda</taxon>
        <taxon>Chromadorea</taxon>
        <taxon>Rhabditida</taxon>
        <taxon>Rhabditina</taxon>
        <taxon>Rhabditomorpha</taxon>
        <taxon>Strongyloidea</taxon>
        <taxon>Ancylostomatidae</taxon>
        <taxon>Ancylostomatinae</taxon>
        <taxon>Ancylostoma</taxon>
    </lineage>
</organism>
<gene>
    <name evidence="1" type="primary">Acey_s0248.g82</name>
    <name evidence="1" type="ORF">Y032_0248g82</name>
</gene>
<evidence type="ECO:0000313" key="2">
    <source>
        <dbReference type="Proteomes" id="UP000024635"/>
    </source>
</evidence>
<protein>
    <submittedName>
        <fullName evidence="1">Uncharacterized protein</fullName>
    </submittedName>
</protein>